<evidence type="ECO:0000313" key="3">
    <source>
        <dbReference type="Proteomes" id="UP000621455"/>
    </source>
</evidence>
<dbReference type="Pfam" id="PF01527">
    <property type="entry name" value="HTH_Tnp_1"/>
    <property type="match status" value="1"/>
</dbReference>
<dbReference type="InterPro" id="IPR012337">
    <property type="entry name" value="RNaseH-like_sf"/>
</dbReference>
<dbReference type="InterPro" id="IPR002514">
    <property type="entry name" value="Transposase_8"/>
</dbReference>
<dbReference type="EMBL" id="WHJG01000086">
    <property type="protein sequence ID" value="NHZ84093.1"/>
    <property type="molecule type" value="Genomic_DNA"/>
</dbReference>
<feature type="domain" description="Integrase catalytic" evidence="1">
    <location>
        <begin position="220"/>
        <end position="383"/>
    </location>
</feature>
<dbReference type="Pfam" id="PF13276">
    <property type="entry name" value="HTH_21"/>
    <property type="match status" value="1"/>
</dbReference>
<dbReference type="PANTHER" id="PTHR46889">
    <property type="entry name" value="TRANSPOSASE INSF FOR INSERTION SEQUENCE IS3B-RELATED"/>
    <property type="match status" value="1"/>
</dbReference>
<reference evidence="2 3" key="1">
    <citation type="submission" date="2019-10" db="EMBL/GenBank/DDBJ databases">
        <title>Taxonomy of Antarctic Massilia spp.: description of Massilia rubra sp. nov., Massilia aquatica sp. nov., Massilia mucilaginosa sp. nov., Massilia frigida sp. nov. isolated from streams, lakes and regoliths.</title>
        <authorList>
            <person name="Holochova P."/>
            <person name="Sedlacek I."/>
            <person name="Kralova S."/>
            <person name="Maslanova I."/>
            <person name="Busse H.-J."/>
            <person name="Stankova E."/>
            <person name="Vrbovska V."/>
            <person name="Kovarovic V."/>
            <person name="Bartak M."/>
            <person name="Svec P."/>
            <person name="Pantucek R."/>
        </authorList>
    </citation>
    <scope>NUCLEOTIDE SEQUENCE [LARGE SCALE GENOMIC DNA]</scope>
    <source>
        <strain evidence="2 3">CCM 8695</strain>
    </source>
</reference>
<dbReference type="InterPro" id="IPR036397">
    <property type="entry name" value="RNaseH_sf"/>
</dbReference>
<dbReference type="Pfam" id="PF00665">
    <property type="entry name" value="rve"/>
    <property type="match status" value="1"/>
</dbReference>
<dbReference type="PROSITE" id="PS50994">
    <property type="entry name" value="INTEGRASE"/>
    <property type="match status" value="1"/>
</dbReference>
<sequence length="389" mass="44070">MYEINDIHAEYRAEAVKLVLAQGLTLEEAAKRIAIPKGTLANWVSAAKRGSDPTAPPGSRSVAELEAEVAKLHKELAVERMEKEVQKKATAYFGEKVATRYAFIKSVRLDYPLGLLCRVFDVSRSGFYAAVGRPPSRRVQDDERLKVAIKAAHVQTRETYGPLRLQSELVAQGFDTGRDRIVRLRQELGLRCKQKRKFKATTNSRHAFPVAENLLNQTFAPTRPNEAWVTDITYVMTDEGWLYLAGVKDVFKCELVGYAMGPRMTQDLTAQALWRAVRSKRPAPGLIHHSDRGTQYCADDYRKLVAQFGMQASMSRKGNCYDNAPMESFWGSLKNEMIHHQRYATLANAESAIKEYIEIFYNRQRRHSRLGYQSPASFAENFRKEALAA</sequence>
<comment type="caution">
    <text evidence="2">The sequence shown here is derived from an EMBL/GenBank/DDBJ whole genome shotgun (WGS) entry which is preliminary data.</text>
</comment>
<dbReference type="Gene3D" id="3.30.420.10">
    <property type="entry name" value="Ribonuclease H-like superfamily/Ribonuclease H"/>
    <property type="match status" value="1"/>
</dbReference>
<dbReference type="Pfam" id="PF13333">
    <property type="entry name" value="rve_2"/>
    <property type="match status" value="1"/>
</dbReference>
<evidence type="ECO:0000313" key="2">
    <source>
        <dbReference type="EMBL" id="NHZ84093.1"/>
    </source>
</evidence>
<accession>A0ABX0NKE4</accession>
<dbReference type="PANTHER" id="PTHR46889:SF4">
    <property type="entry name" value="TRANSPOSASE INSO FOR INSERTION SEQUENCE ELEMENT IS911B-RELATED"/>
    <property type="match status" value="1"/>
</dbReference>
<name>A0ABX0NKE4_9BURK</name>
<dbReference type="InterPro" id="IPR048020">
    <property type="entry name" value="Transpos_IS3"/>
</dbReference>
<proteinExistence type="predicted"/>
<dbReference type="InterPro" id="IPR025948">
    <property type="entry name" value="HTH-like_dom"/>
</dbReference>
<dbReference type="Proteomes" id="UP000621455">
    <property type="component" value="Unassembled WGS sequence"/>
</dbReference>
<dbReference type="InterPro" id="IPR009057">
    <property type="entry name" value="Homeodomain-like_sf"/>
</dbReference>
<dbReference type="Gene3D" id="1.10.10.60">
    <property type="entry name" value="Homeodomain-like"/>
    <property type="match status" value="1"/>
</dbReference>
<evidence type="ECO:0000259" key="1">
    <source>
        <dbReference type="PROSITE" id="PS50994"/>
    </source>
</evidence>
<dbReference type="SUPFAM" id="SSF53098">
    <property type="entry name" value="Ribonuclease H-like"/>
    <property type="match status" value="1"/>
</dbReference>
<dbReference type="InterPro" id="IPR001584">
    <property type="entry name" value="Integrase_cat-core"/>
</dbReference>
<gene>
    <name evidence="2" type="ORF">F2P44_33275</name>
</gene>
<protein>
    <submittedName>
        <fullName evidence="2">IS3 family transposase</fullName>
    </submittedName>
</protein>
<dbReference type="InterPro" id="IPR050900">
    <property type="entry name" value="Transposase_IS3/IS150/IS904"/>
</dbReference>
<dbReference type="NCBIfam" id="NF033516">
    <property type="entry name" value="transpos_IS3"/>
    <property type="match status" value="1"/>
</dbReference>
<keyword evidence="3" id="KW-1185">Reference proteome</keyword>
<dbReference type="SUPFAM" id="SSF46689">
    <property type="entry name" value="Homeodomain-like"/>
    <property type="match status" value="1"/>
</dbReference>
<organism evidence="2 3">
    <name type="scientific">Massilia frigida</name>
    <dbReference type="NCBI Taxonomy" id="2609281"/>
    <lineage>
        <taxon>Bacteria</taxon>
        <taxon>Pseudomonadati</taxon>
        <taxon>Pseudomonadota</taxon>
        <taxon>Betaproteobacteria</taxon>
        <taxon>Burkholderiales</taxon>
        <taxon>Oxalobacteraceae</taxon>
        <taxon>Telluria group</taxon>
        <taxon>Massilia</taxon>
    </lineage>
</organism>